<dbReference type="AlphaFoldDB" id="A0A915EUE6"/>
<dbReference type="WBParaSite" id="jg963">
    <property type="protein sequence ID" value="jg963"/>
    <property type="gene ID" value="jg963"/>
</dbReference>
<accession>A0A915EUE6</accession>
<dbReference type="Proteomes" id="UP000887574">
    <property type="component" value="Unplaced"/>
</dbReference>
<sequence length="122" mass="13870">MTHYTFLCCNLLWSNAEAASATWLLRELSPASDFELSNAETEREDSFSDINEGDVHHLAKDQMRCAQQLYDALDRQFSSALPSSVTKFPRYETVPLNISPNTEVELFSNFISPGLINLYLLF</sequence>
<feature type="signal peptide" evidence="1">
    <location>
        <begin position="1"/>
        <end position="18"/>
    </location>
</feature>
<evidence type="ECO:0000256" key="1">
    <source>
        <dbReference type="SAM" id="SignalP"/>
    </source>
</evidence>
<organism evidence="2 3">
    <name type="scientific">Ditylenchus dipsaci</name>
    <dbReference type="NCBI Taxonomy" id="166011"/>
    <lineage>
        <taxon>Eukaryota</taxon>
        <taxon>Metazoa</taxon>
        <taxon>Ecdysozoa</taxon>
        <taxon>Nematoda</taxon>
        <taxon>Chromadorea</taxon>
        <taxon>Rhabditida</taxon>
        <taxon>Tylenchina</taxon>
        <taxon>Tylenchomorpha</taxon>
        <taxon>Sphaerularioidea</taxon>
        <taxon>Anguinidae</taxon>
        <taxon>Anguininae</taxon>
        <taxon>Ditylenchus</taxon>
    </lineage>
</organism>
<keyword evidence="2" id="KW-1185">Reference proteome</keyword>
<evidence type="ECO:0000313" key="3">
    <source>
        <dbReference type="WBParaSite" id="jg963"/>
    </source>
</evidence>
<proteinExistence type="predicted"/>
<name>A0A915EUE6_9BILA</name>
<keyword evidence="1" id="KW-0732">Signal</keyword>
<feature type="chain" id="PRO_5037333212" evidence="1">
    <location>
        <begin position="19"/>
        <end position="122"/>
    </location>
</feature>
<reference evidence="3" key="1">
    <citation type="submission" date="2022-11" db="UniProtKB">
        <authorList>
            <consortium name="WormBaseParasite"/>
        </authorList>
    </citation>
    <scope>IDENTIFICATION</scope>
</reference>
<evidence type="ECO:0000313" key="2">
    <source>
        <dbReference type="Proteomes" id="UP000887574"/>
    </source>
</evidence>
<protein>
    <submittedName>
        <fullName evidence="3">Uncharacterized protein</fullName>
    </submittedName>
</protein>